<sequence>MDGETLSIPRGRRCTAAKSGIYAAPRGDRWRQRIVPKTPRNSQELLPKRLLALAVPGLAVRAGMDVRASRTSWEVNRGAGGLRRAERGETMLQGKKQTRQHGMDAINNGQWNAAREPTGHTMSDPWTTCLFLCFSVPCCPVPTIPPMIPYEALALSTAAAGMLGPRYTRSTWQSSEQLTVVDMEFVLISISILVSVGWR</sequence>
<keyword evidence="2" id="KW-1185">Reference proteome</keyword>
<dbReference type="Proteomes" id="UP001172102">
    <property type="component" value="Unassembled WGS sequence"/>
</dbReference>
<gene>
    <name evidence="1" type="ORF">B0H67DRAFT_52973</name>
</gene>
<evidence type="ECO:0000313" key="1">
    <source>
        <dbReference type="EMBL" id="KAK0730849.1"/>
    </source>
</evidence>
<accession>A0AA40E787</accession>
<dbReference type="AlphaFoldDB" id="A0AA40E787"/>
<organism evidence="1 2">
    <name type="scientific">Lasiosphaeris hirsuta</name>
    <dbReference type="NCBI Taxonomy" id="260670"/>
    <lineage>
        <taxon>Eukaryota</taxon>
        <taxon>Fungi</taxon>
        <taxon>Dikarya</taxon>
        <taxon>Ascomycota</taxon>
        <taxon>Pezizomycotina</taxon>
        <taxon>Sordariomycetes</taxon>
        <taxon>Sordariomycetidae</taxon>
        <taxon>Sordariales</taxon>
        <taxon>Lasiosphaeriaceae</taxon>
        <taxon>Lasiosphaeris</taxon>
    </lineage>
</organism>
<reference evidence="1" key="1">
    <citation type="submission" date="2023-06" db="EMBL/GenBank/DDBJ databases">
        <title>Genome-scale phylogeny and comparative genomics of the fungal order Sordariales.</title>
        <authorList>
            <consortium name="Lawrence Berkeley National Laboratory"/>
            <person name="Hensen N."/>
            <person name="Bonometti L."/>
            <person name="Westerberg I."/>
            <person name="Brannstrom I.O."/>
            <person name="Guillou S."/>
            <person name="Cros-Aarteil S."/>
            <person name="Calhoun S."/>
            <person name="Haridas S."/>
            <person name="Kuo A."/>
            <person name="Mondo S."/>
            <person name="Pangilinan J."/>
            <person name="Riley R."/>
            <person name="Labutti K."/>
            <person name="Andreopoulos B."/>
            <person name="Lipzen A."/>
            <person name="Chen C."/>
            <person name="Yanf M."/>
            <person name="Daum C."/>
            <person name="Ng V."/>
            <person name="Clum A."/>
            <person name="Steindorff A."/>
            <person name="Ohm R."/>
            <person name="Martin F."/>
            <person name="Silar P."/>
            <person name="Natvig D."/>
            <person name="Lalanne C."/>
            <person name="Gautier V."/>
            <person name="Ament-Velasquez S.L."/>
            <person name="Kruys A."/>
            <person name="Hutchinson M.I."/>
            <person name="Powell A.J."/>
            <person name="Barry K."/>
            <person name="Miller A.N."/>
            <person name="Grigoriev I.V."/>
            <person name="Debuchy R."/>
            <person name="Gladieux P."/>
            <person name="Thoren M.H."/>
            <person name="Johannesson H."/>
        </authorList>
    </citation>
    <scope>NUCLEOTIDE SEQUENCE</scope>
    <source>
        <strain evidence="1">SMH4607-1</strain>
    </source>
</reference>
<comment type="caution">
    <text evidence="1">The sequence shown here is derived from an EMBL/GenBank/DDBJ whole genome shotgun (WGS) entry which is preliminary data.</text>
</comment>
<proteinExistence type="predicted"/>
<dbReference type="EMBL" id="JAUKUA010000001">
    <property type="protein sequence ID" value="KAK0730849.1"/>
    <property type="molecule type" value="Genomic_DNA"/>
</dbReference>
<evidence type="ECO:0000313" key="2">
    <source>
        <dbReference type="Proteomes" id="UP001172102"/>
    </source>
</evidence>
<name>A0AA40E787_9PEZI</name>
<protein>
    <submittedName>
        <fullName evidence="1">Uncharacterized protein</fullName>
    </submittedName>
</protein>